<dbReference type="Gene3D" id="3.40.630.30">
    <property type="match status" value="1"/>
</dbReference>
<dbReference type="AlphaFoldDB" id="X1TGU4"/>
<dbReference type="PANTHER" id="PTHR43800">
    <property type="entry name" value="PEPTIDYL-LYSINE N-ACETYLTRANSFERASE YJAB"/>
    <property type="match status" value="1"/>
</dbReference>
<keyword evidence="2" id="KW-0012">Acyltransferase</keyword>
<evidence type="ECO:0000256" key="1">
    <source>
        <dbReference type="ARBA" id="ARBA00022679"/>
    </source>
</evidence>
<proteinExistence type="predicted"/>
<dbReference type="Pfam" id="PF00583">
    <property type="entry name" value="Acetyltransf_1"/>
    <property type="match status" value="1"/>
</dbReference>
<organism evidence="4">
    <name type="scientific">marine sediment metagenome</name>
    <dbReference type="NCBI Taxonomy" id="412755"/>
    <lineage>
        <taxon>unclassified sequences</taxon>
        <taxon>metagenomes</taxon>
        <taxon>ecological metagenomes</taxon>
    </lineage>
</organism>
<evidence type="ECO:0000259" key="3">
    <source>
        <dbReference type="PROSITE" id="PS51186"/>
    </source>
</evidence>
<dbReference type="EMBL" id="BARW01031618">
    <property type="protein sequence ID" value="GAJ04474.1"/>
    <property type="molecule type" value="Genomic_DNA"/>
</dbReference>
<comment type="caution">
    <text evidence="4">The sequence shown here is derived from an EMBL/GenBank/DDBJ whole genome shotgun (WGS) entry which is preliminary data.</text>
</comment>
<feature type="domain" description="N-acetyltransferase" evidence="3">
    <location>
        <begin position="1"/>
        <end position="149"/>
    </location>
</feature>
<feature type="non-terminal residue" evidence="4">
    <location>
        <position position="149"/>
    </location>
</feature>
<gene>
    <name evidence="4" type="ORF">S12H4_50247</name>
</gene>
<reference evidence="4" key="1">
    <citation type="journal article" date="2014" name="Front. Microbiol.">
        <title>High frequency of phylogenetically diverse reductive dehalogenase-homologous genes in deep subseafloor sedimentary metagenomes.</title>
        <authorList>
            <person name="Kawai M."/>
            <person name="Futagami T."/>
            <person name="Toyoda A."/>
            <person name="Takaki Y."/>
            <person name="Nishi S."/>
            <person name="Hori S."/>
            <person name="Arai W."/>
            <person name="Tsubouchi T."/>
            <person name="Morono Y."/>
            <person name="Uchiyama I."/>
            <person name="Ito T."/>
            <person name="Fujiyama A."/>
            <person name="Inagaki F."/>
            <person name="Takami H."/>
        </authorList>
    </citation>
    <scope>NUCLEOTIDE SEQUENCE</scope>
    <source>
        <strain evidence="4">Expedition CK06-06</strain>
    </source>
</reference>
<protein>
    <recommendedName>
        <fullName evidence="3">N-acetyltransferase domain-containing protein</fullName>
    </recommendedName>
</protein>
<dbReference type="CDD" id="cd04301">
    <property type="entry name" value="NAT_SF"/>
    <property type="match status" value="1"/>
</dbReference>
<dbReference type="GO" id="GO:0016747">
    <property type="term" value="F:acyltransferase activity, transferring groups other than amino-acyl groups"/>
    <property type="evidence" value="ECO:0007669"/>
    <property type="project" value="InterPro"/>
</dbReference>
<keyword evidence="1" id="KW-0808">Transferase</keyword>
<dbReference type="SUPFAM" id="SSF55729">
    <property type="entry name" value="Acyl-CoA N-acyltransferases (Nat)"/>
    <property type="match status" value="1"/>
</dbReference>
<dbReference type="InterPro" id="IPR000182">
    <property type="entry name" value="GNAT_dom"/>
</dbReference>
<evidence type="ECO:0000313" key="4">
    <source>
        <dbReference type="EMBL" id="GAJ04474.1"/>
    </source>
</evidence>
<name>X1TGU4_9ZZZZ</name>
<dbReference type="PROSITE" id="PS51186">
    <property type="entry name" value="GNAT"/>
    <property type="match status" value="1"/>
</dbReference>
<accession>X1TGU4</accession>
<evidence type="ECO:0000256" key="2">
    <source>
        <dbReference type="ARBA" id="ARBA00023315"/>
    </source>
</evidence>
<dbReference type="InterPro" id="IPR016181">
    <property type="entry name" value="Acyl_CoA_acyltransferase"/>
</dbReference>
<sequence length="149" mass="17198">MIRQCRHRDFEILNAIINEAAQKYKGVIPDDCWKTPYMSKDELRHEIDAGVVFWGFEEEGELMGVMGIQHIQDVTLIRHAYVRPGQQLQGIGKKLLAELCRQADRPLLIGTWADAEWAIRFYEKHGFNRVPPQKRTACSKNTGRFLNAS</sequence>
<dbReference type="PANTHER" id="PTHR43800:SF1">
    <property type="entry name" value="PEPTIDYL-LYSINE N-ACETYLTRANSFERASE YJAB"/>
    <property type="match status" value="1"/>
</dbReference>